<dbReference type="Pfam" id="PF01810">
    <property type="entry name" value="LysE"/>
    <property type="match status" value="1"/>
</dbReference>
<gene>
    <name evidence="7" type="ORF">QP029_04565</name>
</gene>
<name>A0ABY8VNA1_9CORY</name>
<feature type="transmembrane region" description="Helical" evidence="6">
    <location>
        <begin position="157"/>
        <end position="182"/>
    </location>
</feature>
<dbReference type="Proteomes" id="UP001238805">
    <property type="component" value="Chromosome"/>
</dbReference>
<comment type="subcellular location">
    <subcellularLocation>
        <location evidence="1">Cell membrane</location>
        <topology evidence="1">Multi-pass membrane protein</topology>
    </subcellularLocation>
</comment>
<keyword evidence="2" id="KW-1003">Cell membrane</keyword>
<dbReference type="InterPro" id="IPR001123">
    <property type="entry name" value="LeuE-type"/>
</dbReference>
<feature type="transmembrane region" description="Helical" evidence="6">
    <location>
        <begin position="6"/>
        <end position="25"/>
    </location>
</feature>
<dbReference type="RefSeq" id="WP_284875659.1">
    <property type="nucleotide sequence ID" value="NZ_CP126970.1"/>
</dbReference>
<feature type="transmembrane region" description="Helical" evidence="6">
    <location>
        <begin position="37"/>
        <end position="64"/>
    </location>
</feature>
<keyword evidence="3 6" id="KW-0812">Transmembrane</keyword>
<dbReference type="EMBL" id="CP126970">
    <property type="protein sequence ID" value="WIM71084.1"/>
    <property type="molecule type" value="Genomic_DNA"/>
</dbReference>
<evidence type="ECO:0000313" key="7">
    <source>
        <dbReference type="EMBL" id="WIM71084.1"/>
    </source>
</evidence>
<feature type="transmembrane region" description="Helical" evidence="6">
    <location>
        <begin position="70"/>
        <end position="90"/>
    </location>
</feature>
<organism evidence="7 8">
    <name type="scientific">Corynebacterium suedekumii</name>
    <dbReference type="NCBI Taxonomy" id="3049801"/>
    <lineage>
        <taxon>Bacteria</taxon>
        <taxon>Bacillati</taxon>
        <taxon>Actinomycetota</taxon>
        <taxon>Actinomycetes</taxon>
        <taxon>Mycobacteriales</taxon>
        <taxon>Corynebacteriaceae</taxon>
        <taxon>Corynebacterium</taxon>
    </lineage>
</organism>
<accession>A0ABY8VNA1</accession>
<keyword evidence="8" id="KW-1185">Reference proteome</keyword>
<evidence type="ECO:0000256" key="4">
    <source>
        <dbReference type="ARBA" id="ARBA00022989"/>
    </source>
</evidence>
<dbReference type="PANTHER" id="PTHR30086">
    <property type="entry name" value="ARGININE EXPORTER PROTEIN ARGO"/>
    <property type="match status" value="1"/>
</dbReference>
<evidence type="ECO:0000256" key="3">
    <source>
        <dbReference type="ARBA" id="ARBA00022692"/>
    </source>
</evidence>
<evidence type="ECO:0000256" key="6">
    <source>
        <dbReference type="SAM" id="Phobius"/>
    </source>
</evidence>
<evidence type="ECO:0000256" key="5">
    <source>
        <dbReference type="ARBA" id="ARBA00023136"/>
    </source>
</evidence>
<sequence length="224" mass="23236">MSASGLLSLLVVWLAAIISPGPDLVQIIRVGSRSRAAGIWCALGIMAGNTLWITGSLLGLSALVTRYPQVLTALQLLGGSYLLWMGIGAVRGGLAARVSTATVPRQAASGTTSDGPVPDLPPARAFRLGVTTNLANPKAILFFGAVFAQFIRPDMSGGWAVLIAVVLILTGIAWFAGFALAVRAMAARIVRNSAVIDLVTGVIFIALAVFMLWEGVGGLIRAVQ</sequence>
<evidence type="ECO:0000256" key="2">
    <source>
        <dbReference type="ARBA" id="ARBA00022475"/>
    </source>
</evidence>
<feature type="transmembrane region" description="Helical" evidence="6">
    <location>
        <begin position="194"/>
        <end position="213"/>
    </location>
</feature>
<dbReference type="PANTHER" id="PTHR30086:SF17">
    <property type="entry name" value="LYSE FAMILY TRANSLOCATOR"/>
    <property type="match status" value="1"/>
</dbReference>
<protein>
    <submittedName>
        <fullName evidence="7">LysE family translocator</fullName>
    </submittedName>
</protein>
<feature type="transmembrane region" description="Helical" evidence="6">
    <location>
        <begin position="134"/>
        <end position="151"/>
    </location>
</feature>
<evidence type="ECO:0000256" key="1">
    <source>
        <dbReference type="ARBA" id="ARBA00004651"/>
    </source>
</evidence>
<proteinExistence type="predicted"/>
<keyword evidence="4 6" id="KW-1133">Transmembrane helix</keyword>
<keyword evidence="5 6" id="KW-0472">Membrane</keyword>
<reference evidence="7 8" key="1">
    <citation type="submission" date="2023-05" db="EMBL/GenBank/DDBJ databases">
        <title>Corynebacterium suedekumii sp. nov. and Corynebacterium breve sp. nov. isolated from raw cow's milk.</title>
        <authorList>
            <person name="Baer M.K."/>
            <person name="Mehl L."/>
            <person name="Hellmuth R."/>
            <person name="Marke G."/>
            <person name="Lipski A."/>
        </authorList>
    </citation>
    <scope>NUCLEOTIDE SEQUENCE [LARGE SCALE GENOMIC DNA]</scope>
    <source>
        <strain evidence="7 8">LM112</strain>
    </source>
</reference>
<evidence type="ECO:0000313" key="8">
    <source>
        <dbReference type="Proteomes" id="UP001238805"/>
    </source>
</evidence>